<dbReference type="PROSITE" id="PS50893">
    <property type="entry name" value="ABC_TRANSPORTER_2"/>
    <property type="match status" value="1"/>
</dbReference>
<reference evidence="13" key="1">
    <citation type="submission" date="2016-06" db="UniProtKB">
        <authorList>
            <consortium name="WormBaseParasite"/>
        </authorList>
    </citation>
    <scope>IDENTIFICATION</scope>
</reference>
<feature type="transmembrane region" description="Helical" evidence="8">
    <location>
        <begin position="459"/>
        <end position="492"/>
    </location>
</feature>
<dbReference type="Pfam" id="PF00005">
    <property type="entry name" value="ABC_tran"/>
    <property type="match status" value="1"/>
</dbReference>
<feature type="transmembrane region" description="Helical" evidence="8">
    <location>
        <begin position="113"/>
        <end position="130"/>
    </location>
</feature>
<dbReference type="InterPro" id="IPR011527">
    <property type="entry name" value="ABC1_TM_dom"/>
</dbReference>
<evidence type="ECO:0000256" key="5">
    <source>
        <dbReference type="ARBA" id="ARBA00022840"/>
    </source>
</evidence>
<dbReference type="EMBL" id="UZAJ01000379">
    <property type="protein sequence ID" value="VDO27601.1"/>
    <property type="molecule type" value="Genomic_DNA"/>
</dbReference>
<dbReference type="GO" id="GO:0016020">
    <property type="term" value="C:membrane"/>
    <property type="evidence" value="ECO:0007669"/>
    <property type="project" value="UniProtKB-SubCell"/>
</dbReference>
<dbReference type="InterPro" id="IPR036640">
    <property type="entry name" value="ABC1_TM_sf"/>
</dbReference>
<keyword evidence="4" id="KW-0547">Nucleotide-binding</keyword>
<evidence type="ECO:0000256" key="4">
    <source>
        <dbReference type="ARBA" id="ARBA00022741"/>
    </source>
</evidence>
<keyword evidence="6 8" id="KW-1133">Transmembrane helix</keyword>
<evidence type="ECO:0000313" key="13">
    <source>
        <dbReference type="WBParaSite" id="OFLC_0000092601-mRNA-1"/>
    </source>
</evidence>
<evidence type="ECO:0000256" key="2">
    <source>
        <dbReference type="ARBA" id="ARBA00022448"/>
    </source>
</evidence>
<dbReference type="PROSITE" id="PS00211">
    <property type="entry name" value="ABC_TRANSPORTER_1"/>
    <property type="match status" value="1"/>
</dbReference>
<organism evidence="13">
    <name type="scientific">Onchocerca flexuosa</name>
    <dbReference type="NCBI Taxonomy" id="387005"/>
    <lineage>
        <taxon>Eukaryota</taxon>
        <taxon>Metazoa</taxon>
        <taxon>Ecdysozoa</taxon>
        <taxon>Nematoda</taxon>
        <taxon>Chromadorea</taxon>
        <taxon>Rhabditida</taxon>
        <taxon>Spirurina</taxon>
        <taxon>Spiruromorpha</taxon>
        <taxon>Filarioidea</taxon>
        <taxon>Onchocercidae</taxon>
        <taxon>Onchocerca</taxon>
    </lineage>
</organism>
<evidence type="ECO:0000259" key="9">
    <source>
        <dbReference type="PROSITE" id="PS50893"/>
    </source>
</evidence>
<dbReference type="CDD" id="cd03250">
    <property type="entry name" value="ABCC_MRP_domain1"/>
    <property type="match status" value="1"/>
</dbReference>
<dbReference type="WBParaSite" id="OFLC_0000092601-mRNA-1">
    <property type="protein sequence ID" value="OFLC_0000092601-mRNA-1"/>
    <property type="gene ID" value="OFLC_0000092601"/>
</dbReference>
<keyword evidence="7 8" id="KW-0472">Membrane</keyword>
<dbReference type="STRING" id="387005.A0A183H0B7"/>
<reference evidence="11 12" key="2">
    <citation type="submission" date="2018-11" db="EMBL/GenBank/DDBJ databases">
        <authorList>
            <consortium name="Pathogen Informatics"/>
        </authorList>
    </citation>
    <scope>NUCLEOTIDE SEQUENCE [LARGE SCALE GENOMIC DNA]</scope>
</reference>
<dbReference type="PANTHER" id="PTHR24223">
    <property type="entry name" value="ATP-BINDING CASSETTE SUB-FAMILY C"/>
    <property type="match status" value="1"/>
</dbReference>
<dbReference type="FunFam" id="3.40.50.300:FF:000997">
    <property type="entry name" value="Multidrug resistance-associated protein 1"/>
    <property type="match status" value="1"/>
</dbReference>
<dbReference type="Pfam" id="PF00664">
    <property type="entry name" value="ABC_membrane"/>
    <property type="match status" value="1"/>
</dbReference>
<name>A0A183H0B7_9BILA</name>
<dbReference type="InterPro" id="IPR027417">
    <property type="entry name" value="P-loop_NTPase"/>
</dbReference>
<dbReference type="Proteomes" id="UP000267606">
    <property type="component" value="Unassembled WGS sequence"/>
</dbReference>
<dbReference type="SMART" id="SM00382">
    <property type="entry name" value="AAA"/>
    <property type="match status" value="1"/>
</dbReference>
<dbReference type="FunFam" id="1.20.1560.10:FF:000081">
    <property type="entry name" value="Protein CBG24505"/>
    <property type="match status" value="1"/>
</dbReference>
<evidence type="ECO:0000256" key="8">
    <source>
        <dbReference type="SAM" id="Phobius"/>
    </source>
</evidence>
<evidence type="ECO:0000313" key="11">
    <source>
        <dbReference type="EMBL" id="VDO27601.1"/>
    </source>
</evidence>
<feature type="transmembrane region" description="Helical" evidence="8">
    <location>
        <begin position="318"/>
        <end position="336"/>
    </location>
</feature>
<keyword evidence="5" id="KW-0067">ATP-binding</keyword>
<evidence type="ECO:0000256" key="6">
    <source>
        <dbReference type="ARBA" id="ARBA00022989"/>
    </source>
</evidence>
<protein>
    <submittedName>
        <fullName evidence="13">Multidrug resistance-associated protein 1</fullName>
    </submittedName>
</protein>
<dbReference type="AlphaFoldDB" id="A0A183H0B7"/>
<dbReference type="InterPro" id="IPR017871">
    <property type="entry name" value="ABC_transporter-like_CS"/>
</dbReference>
<comment type="subcellular location">
    <subcellularLocation>
        <location evidence="1">Membrane</location>
        <topology evidence="1">Multi-pass membrane protein</topology>
    </subcellularLocation>
</comment>
<evidence type="ECO:0000256" key="7">
    <source>
        <dbReference type="ARBA" id="ARBA00023136"/>
    </source>
</evidence>
<evidence type="ECO:0000256" key="3">
    <source>
        <dbReference type="ARBA" id="ARBA00022692"/>
    </source>
</evidence>
<gene>
    <name evidence="11" type="ORF">OFLC_LOCUS927</name>
</gene>
<dbReference type="SUPFAM" id="SSF52540">
    <property type="entry name" value="P-loop containing nucleoside triphosphate hydrolases"/>
    <property type="match status" value="1"/>
</dbReference>
<sequence length="855" mass="97850">MIRERLSGMAVKFIDTLNAKCNEILNETKNDNFDCLLVNVLPIIPSIFFWLLLPIFCVQIYRIRVNGGMRSQPLPWTALLITKTALMIYLPTIALAKLIVSLFYNGSTSLIDLFYWTITALTMSGLFCCISMARKNGMVTSGILHITFILFTLCEFPKYFFGWQEIGNFAVRVFRKIWFLSMQNMDKIQFIVYQLWYSSIVIQTLLFCFADYRKPFLTEKRKQLNLSPELDSSFLNRLSYWWFTTIPLLGARKTLIIDDLYELNEGTTAAYLSPKWEKLWNPAVEDYHRRQKIYESMLQDDNTSNHPRKEKGPKLPSIVWRLFVIFRFEILSATAIKILSDLMQLANPFFLNLLLKFILNGDHTSMEGIIYVMALFTCSELRSFLLNYYFHLMMRVGTKIQTTLTIAIYQKTLRLSNSARKAKTVGEIVNLMAIDVESFQLITLHIQQLWSCPFQITIVLIYLFSIIGVSAVCGLAVMILFLPLNAITSIIIKKWQTKQMNLKDERMKICNEILNGIKVVKLYAWEPAMEEIVEQIRHEELYLIRKIGLVRAFVDSFNVSSPFLVAMLTFTTYTLSSSAHILTPQIAFVSLTLFNQLRSPMMMLAFLMKQAVEAAVANKRLKSFLVADELNPLAVDDITDKFDTENAVEIKEAHLNWNARESSPVLEIDHFMIPKKSLIAVVGKVGNGKSSLLSAILGEMEKMKGYIGVSGQLAYISQQPWIQNSSLRNNIIFGGKFDQKYYDKIIESCALVEDLRILPNGDATEIGEKGINLSGGQKARVALARAVYQNRNIYLLDDPLSAVDSHVGMHIFEKVIGHNGLLRNKTRILVTNNLAYLDEVDVVAYMQDISYFISK</sequence>
<keyword evidence="2" id="KW-0813">Transport</keyword>
<feature type="transmembrane region" description="Helical" evidence="8">
    <location>
        <begin position="190"/>
        <end position="212"/>
    </location>
</feature>
<evidence type="ECO:0000259" key="10">
    <source>
        <dbReference type="PROSITE" id="PS50929"/>
    </source>
</evidence>
<dbReference type="GO" id="GO:0016887">
    <property type="term" value="F:ATP hydrolysis activity"/>
    <property type="evidence" value="ECO:0007669"/>
    <property type="project" value="InterPro"/>
</dbReference>
<feature type="domain" description="ABC transporter" evidence="9">
    <location>
        <begin position="650"/>
        <end position="853"/>
    </location>
</feature>
<accession>A0A183H0B7</accession>
<dbReference type="InterPro" id="IPR050173">
    <property type="entry name" value="ABC_transporter_C-like"/>
</dbReference>
<proteinExistence type="predicted"/>
<dbReference type="SUPFAM" id="SSF90123">
    <property type="entry name" value="ABC transporter transmembrane region"/>
    <property type="match status" value="1"/>
</dbReference>
<feature type="transmembrane region" description="Helical" evidence="8">
    <location>
        <begin position="371"/>
        <end position="390"/>
    </location>
</feature>
<dbReference type="Gene3D" id="1.20.1560.10">
    <property type="entry name" value="ABC transporter type 1, transmembrane domain"/>
    <property type="match status" value="1"/>
</dbReference>
<evidence type="ECO:0000313" key="12">
    <source>
        <dbReference type="Proteomes" id="UP000267606"/>
    </source>
</evidence>
<dbReference type="InterPro" id="IPR003593">
    <property type="entry name" value="AAA+_ATPase"/>
</dbReference>
<keyword evidence="12" id="KW-1185">Reference proteome</keyword>
<dbReference type="GO" id="GO:0140359">
    <property type="term" value="F:ABC-type transporter activity"/>
    <property type="evidence" value="ECO:0007669"/>
    <property type="project" value="InterPro"/>
</dbReference>
<dbReference type="PANTHER" id="PTHR24223:SF415">
    <property type="entry name" value="FI20190P1"/>
    <property type="match status" value="1"/>
</dbReference>
<evidence type="ECO:0000256" key="1">
    <source>
        <dbReference type="ARBA" id="ARBA00004141"/>
    </source>
</evidence>
<dbReference type="InterPro" id="IPR003439">
    <property type="entry name" value="ABC_transporter-like_ATP-bd"/>
</dbReference>
<feature type="transmembrane region" description="Helical" evidence="8">
    <location>
        <begin position="142"/>
        <end position="161"/>
    </location>
</feature>
<keyword evidence="3 8" id="KW-0812">Transmembrane</keyword>
<dbReference type="GO" id="GO:0005524">
    <property type="term" value="F:ATP binding"/>
    <property type="evidence" value="ECO:0007669"/>
    <property type="project" value="UniProtKB-KW"/>
</dbReference>
<dbReference type="CDD" id="cd18595">
    <property type="entry name" value="ABC_6TM_MRP1_2_3_6_D1_like"/>
    <property type="match status" value="1"/>
</dbReference>
<feature type="domain" description="ABC transmembrane type-1" evidence="10">
    <location>
        <begin position="333"/>
        <end position="613"/>
    </location>
</feature>
<feature type="transmembrane region" description="Helical" evidence="8">
    <location>
        <begin position="73"/>
        <end position="93"/>
    </location>
</feature>
<dbReference type="Gene3D" id="3.40.50.300">
    <property type="entry name" value="P-loop containing nucleotide triphosphate hydrolases"/>
    <property type="match status" value="1"/>
</dbReference>
<feature type="transmembrane region" description="Helical" evidence="8">
    <location>
        <begin position="36"/>
        <end position="61"/>
    </location>
</feature>
<dbReference type="PROSITE" id="PS50929">
    <property type="entry name" value="ABC_TM1F"/>
    <property type="match status" value="1"/>
</dbReference>